<proteinExistence type="predicted"/>
<evidence type="ECO:0000313" key="2">
    <source>
        <dbReference type="EMBL" id="GGZ81460.1"/>
    </source>
</evidence>
<dbReference type="AlphaFoldDB" id="A0A5P2UYA3"/>
<dbReference type="KEGG" id="ssub:CP968_33220"/>
<keyword evidence="4" id="KW-1185">Reference proteome</keyword>
<dbReference type="Proteomes" id="UP000634660">
    <property type="component" value="Unassembled WGS sequence"/>
</dbReference>
<accession>A0A5P2UYA3</accession>
<feature type="transmembrane region" description="Helical" evidence="1">
    <location>
        <begin position="213"/>
        <end position="234"/>
    </location>
</feature>
<evidence type="ECO:0008006" key="5">
    <source>
        <dbReference type="Google" id="ProtNLM"/>
    </source>
</evidence>
<reference evidence="3 4" key="2">
    <citation type="submission" date="2017-09" db="EMBL/GenBank/DDBJ databases">
        <authorList>
            <person name="Lee N."/>
            <person name="Cho B.-K."/>
        </authorList>
    </citation>
    <scope>NUCLEOTIDE SEQUENCE [LARGE SCALE GENOMIC DNA]</scope>
    <source>
        <strain evidence="3 4">ATCC 27467</strain>
    </source>
</reference>
<keyword evidence="1" id="KW-0472">Membrane</keyword>
<dbReference type="OrthoDB" id="5402524at2"/>
<feature type="transmembrane region" description="Helical" evidence="1">
    <location>
        <begin position="21"/>
        <end position="39"/>
    </location>
</feature>
<keyword evidence="1" id="KW-1133">Transmembrane helix</keyword>
<evidence type="ECO:0000313" key="3">
    <source>
        <dbReference type="EMBL" id="QEU82474.1"/>
    </source>
</evidence>
<organism evidence="3 4">
    <name type="scientific">Streptomyces subrutilus</name>
    <dbReference type="NCBI Taxonomy" id="36818"/>
    <lineage>
        <taxon>Bacteria</taxon>
        <taxon>Bacillati</taxon>
        <taxon>Actinomycetota</taxon>
        <taxon>Actinomycetes</taxon>
        <taxon>Kitasatosporales</taxon>
        <taxon>Streptomycetaceae</taxon>
        <taxon>Streptomyces</taxon>
    </lineage>
</organism>
<gene>
    <name evidence="3" type="ORF">CP968_33220</name>
    <name evidence="2" type="ORF">GCM10010371_46200</name>
</gene>
<feature type="transmembrane region" description="Helical" evidence="1">
    <location>
        <begin position="77"/>
        <end position="100"/>
    </location>
</feature>
<sequence>MSRRRADAPTLHPRHERRGEARLPAVIVTLIAIALYLALPQQLLIGPRFVLPALEVLLLVPLIAINPRRLTRQTRTFRVLSLTLVLLIAASNLAALGILVDELLNARAADGHALLVAALQVWLTSVIAFGLAYWELDRGGPVSRTQLPRAELPLADFRFSQDENDDAVGEVSDGASGTSDWIPTLPDYLYVSITNSTAFSPTDTMPLSTRAKLLMAVQSVSALLTSLLVIARAVSILH</sequence>
<protein>
    <recommendedName>
        <fullName evidence="5">DUF1345 domain-containing protein</fullName>
    </recommendedName>
</protein>
<dbReference type="EMBL" id="BMVX01000019">
    <property type="protein sequence ID" value="GGZ81460.1"/>
    <property type="molecule type" value="Genomic_DNA"/>
</dbReference>
<dbReference type="RefSeq" id="WP_150521478.1">
    <property type="nucleotide sequence ID" value="NZ_BMVX01000019.1"/>
</dbReference>
<dbReference type="Proteomes" id="UP000326831">
    <property type="component" value="Chromosome"/>
</dbReference>
<feature type="transmembrane region" description="Helical" evidence="1">
    <location>
        <begin position="112"/>
        <end position="134"/>
    </location>
</feature>
<name>A0A5P2UYA3_9ACTN</name>
<dbReference type="EMBL" id="CP023701">
    <property type="protein sequence ID" value="QEU82474.1"/>
    <property type="molecule type" value="Genomic_DNA"/>
</dbReference>
<reference evidence="2" key="1">
    <citation type="journal article" date="2014" name="Int. J. Syst. Evol. Microbiol.">
        <title>Complete genome sequence of Corynebacterium casei LMG S-19264T (=DSM 44701T), isolated from a smear-ripened cheese.</title>
        <authorList>
            <consortium name="US DOE Joint Genome Institute (JGI-PGF)"/>
            <person name="Walter F."/>
            <person name="Albersmeier A."/>
            <person name="Kalinowski J."/>
            <person name="Ruckert C."/>
        </authorList>
    </citation>
    <scope>NUCLEOTIDE SEQUENCE</scope>
    <source>
        <strain evidence="2">JCM 4834</strain>
    </source>
</reference>
<evidence type="ECO:0000256" key="1">
    <source>
        <dbReference type="SAM" id="Phobius"/>
    </source>
</evidence>
<feature type="transmembrane region" description="Helical" evidence="1">
    <location>
        <begin position="45"/>
        <end position="65"/>
    </location>
</feature>
<reference evidence="2" key="3">
    <citation type="submission" date="2020-09" db="EMBL/GenBank/DDBJ databases">
        <authorList>
            <person name="Sun Q."/>
            <person name="Ohkuma M."/>
        </authorList>
    </citation>
    <scope>NUCLEOTIDE SEQUENCE</scope>
    <source>
        <strain evidence="2">JCM 4834</strain>
    </source>
</reference>
<keyword evidence="1" id="KW-0812">Transmembrane</keyword>
<evidence type="ECO:0000313" key="4">
    <source>
        <dbReference type="Proteomes" id="UP000326831"/>
    </source>
</evidence>